<evidence type="ECO:0000259" key="1">
    <source>
        <dbReference type="Pfam" id="PF02563"/>
    </source>
</evidence>
<proteinExistence type="predicted"/>
<sequence>MKKILLYSLSVLITLVANAQIDINKSKINSAYLKFLPSNAKPEDLRPSDIPSEQVLKQMGLTDAEIVEAINFKYGRGKYAIVVNDTVGNNFELAKFYESFGDTLEVDTVSYPKARIYGQDVFRNNRLLFFQKALDAKAPENYKVGNGDEISISVWGFSDFSETLLVDERGYITPSEVPPPLGGGY</sequence>
<accession>A0A383DK11</accession>
<gene>
    <name evidence="2" type="ORF">METZ01_LOCUS497523</name>
</gene>
<dbReference type="InterPro" id="IPR003715">
    <property type="entry name" value="Poly_export_N"/>
</dbReference>
<dbReference type="Pfam" id="PF02563">
    <property type="entry name" value="Poly_export"/>
    <property type="match status" value="1"/>
</dbReference>
<name>A0A383DK11_9ZZZZ</name>
<feature type="domain" description="Polysaccharide export protein N-terminal" evidence="1">
    <location>
        <begin position="137"/>
        <end position="173"/>
    </location>
</feature>
<feature type="non-terminal residue" evidence="2">
    <location>
        <position position="185"/>
    </location>
</feature>
<dbReference type="AlphaFoldDB" id="A0A383DK11"/>
<evidence type="ECO:0000313" key="2">
    <source>
        <dbReference type="EMBL" id="SVE44669.1"/>
    </source>
</evidence>
<dbReference type="EMBL" id="UINC01217878">
    <property type="protein sequence ID" value="SVE44669.1"/>
    <property type="molecule type" value="Genomic_DNA"/>
</dbReference>
<protein>
    <recommendedName>
        <fullName evidence="1">Polysaccharide export protein N-terminal domain-containing protein</fullName>
    </recommendedName>
</protein>
<organism evidence="2">
    <name type="scientific">marine metagenome</name>
    <dbReference type="NCBI Taxonomy" id="408172"/>
    <lineage>
        <taxon>unclassified sequences</taxon>
        <taxon>metagenomes</taxon>
        <taxon>ecological metagenomes</taxon>
    </lineage>
</organism>
<reference evidence="2" key="1">
    <citation type="submission" date="2018-05" db="EMBL/GenBank/DDBJ databases">
        <authorList>
            <person name="Lanie J.A."/>
            <person name="Ng W.-L."/>
            <person name="Kazmierczak K.M."/>
            <person name="Andrzejewski T.M."/>
            <person name="Davidsen T.M."/>
            <person name="Wayne K.J."/>
            <person name="Tettelin H."/>
            <person name="Glass J.I."/>
            <person name="Rusch D."/>
            <person name="Podicherti R."/>
            <person name="Tsui H.-C.T."/>
            <person name="Winkler M.E."/>
        </authorList>
    </citation>
    <scope>NUCLEOTIDE SEQUENCE</scope>
</reference>